<evidence type="ECO:0000313" key="2">
    <source>
        <dbReference type="Proteomes" id="UP000821846"/>
    </source>
</evidence>
<comment type="caution">
    <text evidence="1">The sequence shown here is derived from an EMBL/GenBank/DDBJ whole genome shotgun (WGS) entry which is preliminary data.</text>
</comment>
<reference evidence="1 2" key="1">
    <citation type="journal article" date="2020" name="Cell Host Microbe">
        <title>Functional and Genomic Variation between Human-Derived Isolates of Lachnospiraceae Reveals Inter- and Intra-Species Diversity.</title>
        <authorList>
            <person name="Sorbara M.T."/>
            <person name="Littmann E.R."/>
            <person name="Fontana E."/>
            <person name="Moody T.U."/>
            <person name="Kohout C.E."/>
            <person name="Gjonbalaj M."/>
            <person name="Eaton V."/>
            <person name="Seok R."/>
            <person name="Leiner I.M."/>
            <person name="Pamer E.G."/>
        </authorList>
    </citation>
    <scope>NUCLEOTIDE SEQUENCE [LARGE SCALE GENOMIC DNA]</scope>
    <source>
        <strain evidence="1 2">MSK.14.16</strain>
    </source>
</reference>
<gene>
    <name evidence="1" type="ORF">HFM93_13160</name>
</gene>
<name>A0ABX2H1Y7_9FIRM</name>
<organism evidence="1 2">
    <name type="scientific">Faecalicatena fissicatena</name>
    <dbReference type="NCBI Taxonomy" id="290055"/>
    <lineage>
        <taxon>Bacteria</taxon>
        <taxon>Bacillati</taxon>
        <taxon>Bacillota</taxon>
        <taxon>Clostridia</taxon>
        <taxon>Lachnospirales</taxon>
        <taxon>Lachnospiraceae</taxon>
        <taxon>Faecalicatena</taxon>
    </lineage>
</organism>
<dbReference type="EMBL" id="JAAWUZ010000064">
    <property type="protein sequence ID" value="NSG31193.1"/>
    <property type="molecule type" value="Genomic_DNA"/>
</dbReference>
<accession>A0ABX2H1Y7</accession>
<proteinExistence type="predicted"/>
<dbReference type="RefSeq" id="WP_173866914.1">
    <property type="nucleotide sequence ID" value="NZ_JAAWUU010000061.1"/>
</dbReference>
<keyword evidence="2" id="KW-1185">Reference proteome</keyword>
<protein>
    <submittedName>
        <fullName evidence="1">Uncharacterized protein</fullName>
    </submittedName>
</protein>
<sequence length="64" mass="7165">MEQEKPIDCTDKDFGRFYVVLKLNLKTNSYVANDPERGMWLILPTAAPLFSGSGNAEGMDKKGR</sequence>
<evidence type="ECO:0000313" key="1">
    <source>
        <dbReference type="EMBL" id="NSG31193.1"/>
    </source>
</evidence>
<dbReference type="Proteomes" id="UP000821846">
    <property type="component" value="Unassembled WGS sequence"/>
</dbReference>